<dbReference type="Proteomes" id="UP001642464">
    <property type="component" value="Unassembled WGS sequence"/>
</dbReference>
<evidence type="ECO:0000313" key="3">
    <source>
        <dbReference type="Proteomes" id="UP001642464"/>
    </source>
</evidence>
<proteinExistence type="predicted"/>
<gene>
    <name evidence="2" type="ORF">SCF082_LOCUS38901</name>
</gene>
<dbReference type="EMBL" id="CAXAMM010038884">
    <property type="protein sequence ID" value="CAK9081786.1"/>
    <property type="molecule type" value="Genomic_DNA"/>
</dbReference>
<dbReference type="InterPro" id="IPR029044">
    <property type="entry name" value="Nucleotide-diphossugar_trans"/>
</dbReference>
<keyword evidence="1" id="KW-0732">Signal</keyword>
<feature type="signal peptide" evidence="1">
    <location>
        <begin position="1"/>
        <end position="16"/>
    </location>
</feature>
<reference evidence="2 3" key="1">
    <citation type="submission" date="2024-02" db="EMBL/GenBank/DDBJ databases">
        <authorList>
            <person name="Chen Y."/>
            <person name="Shah S."/>
            <person name="Dougan E. K."/>
            <person name="Thang M."/>
            <person name="Chan C."/>
        </authorList>
    </citation>
    <scope>NUCLEOTIDE SEQUENCE [LARGE SCALE GENOMIC DNA]</scope>
</reference>
<protein>
    <submittedName>
        <fullName evidence="2">Uncharacterized protein</fullName>
    </submittedName>
</protein>
<organism evidence="2 3">
    <name type="scientific">Durusdinium trenchii</name>
    <dbReference type="NCBI Taxonomy" id="1381693"/>
    <lineage>
        <taxon>Eukaryota</taxon>
        <taxon>Sar</taxon>
        <taxon>Alveolata</taxon>
        <taxon>Dinophyceae</taxon>
        <taxon>Suessiales</taxon>
        <taxon>Symbiodiniaceae</taxon>
        <taxon>Durusdinium</taxon>
    </lineage>
</organism>
<keyword evidence="3" id="KW-1185">Reference proteome</keyword>
<evidence type="ECO:0000313" key="2">
    <source>
        <dbReference type="EMBL" id="CAK9081786.1"/>
    </source>
</evidence>
<dbReference type="CDD" id="cd00761">
    <property type="entry name" value="Glyco_tranf_GTA_type"/>
    <property type="match status" value="1"/>
</dbReference>
<evidence type="ECO:0000256" key="1">
    <source>
        <dbReference type="SAM" id="SignalP"/>
    </source>
</evidence>
<name>A0ABP0Q254_9DINO</name>
<feature type="chain" id="PRO_5046183775" evidence="1">
    <location>
        <begin position="17"/>
        <end position="938"/>
    </location>
</feature>
<comment type="caution">
    <text evidence="2">The sequence shown here is derived from an EMBL/GenBank/DDBJ whole genome shotgun (WGS) entry which is preliminary data.</text>
</comment>
<dbReference type="SUPFAM" id="SSF53448">
    <property type="entry name" value="Nucleotide-diphospho-sugar transferases"/>
    <property type="match status" value="1"/>
</dbReference>
<accession>A0ABP0Q254</accession>
<dbReference type="Gene3D" id="3.90.550.10">
    <property type="entry name" value="Spore Coat Polysaccharide Biosynthesis Protein SpsA, Chain A"/>
    <property type="match status" value="1"/>
</dbReference>
<sequence>MLTAFQLALDVLACSAFSTLEKQLIYDCHKEGGLCLQQDSRLAQHHQGLEHSAHSDEVTVVLNHWQRPAENLLGQLRAASAGPSTEVWICIFGSSFEDEYQAILAKLTENATKVKLIRSDVDFGVYGRFFLASFVKTKYVYIVDDDVTFPVSAIEFYLKQMRKQQGIWGHVGHLHSSNPDLARWINRPKKPTVVDYANAAWFLEGSWISRAFLREPPPSKLTGEDLHLSYMVRKVLGLETRVVGWRRDKHPFSRYRLQMTDKTTLTPPMFSLRSFLLRAEMSRGPAVRHEPIQCLAYVDTPLQARHLLKLRREGVELCSSCSRDLKVALLLSGLQDDIEVQEIEEVGRILCHESFGPCFVPYEVCGEVCQNMGFAKVTSLNMRVGPSGTRPFLAADLLEAAGSVLLALHVRLLVLPAEESWMRPDPVLKELQEGSIVTDVLGTVGSDWASKPRLATTTLAKVPWWKAIAVLEGMVTLQMRINEFHCNVVLKDVTGFSALLTACDKQRWTKAFEFLHHMALQKLLPDSWIRLFDGVIDAIQFTTLCDRFSSQDVVTITAGIVAAGNLMSWPLATKQGGTLALGADCGLDKAEQTPEVRQAFGKELRCFCLPSKAGLAQVNQQARELAILATQKLDHFEARELASLLWSLVSIAYVDRALLDGASTRLLEDRLHQLSVRELASLAMALASSSFDHSTGELCLVAFQALQREIAARAGQISLPADSMMLQDLADRLLDILWACKFAGYLSTNMLSACRRLLDKIACALGQLQGQQLQWATLAASHQEGCDENPGNPQIVVDFGDRSVVHKPPSFWQVDDGKDEPEDDVTRNASSRMKFTKIPGDQVQSRNCHLQEGFGAAERITPAGQDVNLIFAKQMQMKQIQSNLFTYSCAAVGCAIWRDSVQLCNYVKMSIARAWRQCAEQSGTVCFLELGASDAQPW</sequence>